<dbReference type="Pfam" id="PF25469">
    <property type="entry name" value="WHD_NWD1"/>
    <property type="match status" value="1"/>
</dbReference>
<evidence type="ECO:0000256" key="3">
    <source>
        <dbReference type="PROSITE-ProRule" id="PRU00221"/>
    </source>
</evidence>
<evidence type="ECO:0000259" key="4">
    <source>
        <dbReference type="Pfam" id="PF24883"/>
    </source>
</evidence>
<dbReference type="OrthoDB" id="2325716at2759"/>
<evidence type="ECO:0000313" key="7">
    <source>
        <dbReference type="Proteomes" id="UP000287033"/>
    </source>
</evidence>
<comment type="caution">
    <text evidence="6">The sequence shown here is derived from an EMBL/GenBank/DDBJ whole genome shotgun (WGS) entry which is preliminary data.</text>
</comment>
<proteinExistence type="predicted"/>
<dbReference type="Proteomes" id="UP000287033">
    <property type="component" value="Unassembled WGS sequence"/>
</dbReference>
<evidence type="ECO:0000259" key="5">
    <source>
        <dbReference type="Pfam" id="PF25469"/>
    </source>
</evidence>
<dbReference type="Pfam" id="PF24883">
    <property type="entry name" value="NPHP3_N"/>
    <property type="match status" value="1"/>
</dbReference>
<evidence type="ECO:0000256" key="1">
    <source>
        <dbReference type="ARBA" id="ARBA00022574"/>
    </source>
</evidence>
<reference evidence="6 7" key="1">
    <citation type="journal article" date="2018" name="Nat. Ecol. Evol.">
        <title>Shark genomes provide insights into elasmobranch evolution and the origin of vertebrates.</title>
        <authorList>
            <person name="Hara Y"/>
            <person name="Yamaguchi K"/>
            <person name="Onimaru K"/>
            <person name="Kadota M"/>
            <person name="Koyanagi M"/>
            <person name="Keeley SD"/>
            <person name="Tatsumi K"/>
            <person name="Tanaka K"/>
            <person name="Motone F"/>
            <person name="Kageyama Y"/>
            <person name="Nozu R"/>
            <person name="Adachi N"/>
            <person name="Nishimura O"/>
            <person name="Nakagawa R"/>
            <person name="Tanegashima C"/>
            <person name="Kiyatake I"/>
            <person name="Matsumoto R"/>
            <person name="Murakumo K"/>
            <person name="Nishida K"/>
            <person name="Terakita A"/>
            <person name="Kuratani S"/>
            <person name="Sato K"/>
            <person name="Hyodo S Kuraku.S."/>
        </authorList>
    </citation>
    <scope>NUCLEOTIDE SEQUENCE [LARGE SCALE GENOMIC DNA]</scope>
</reference>
<dbReference type="SUPFAM" id="SSF50978">
    <property type="entry name" value="WD40 repeat-like"/>
    <property type="match status" value="1"/>
</dbReference>
<dbReference type="InterPro" id="IPR052752">
    <property type="entry name" value="NACHT-WD_repeat"/>
</dbReference>
<dbReference type="InterPro" id="IPR027417">
    <property type="entry name" value="P-loop_NTPase"/>
</dbReference>
<evidence type="ECO:0000256" key="2">
    <source>
        <dbReference type="ARBA" id="ARBA00022737"/>
    </source>
</evidence>
<name>A0A401SJE5_CHIPU</name>
<dbReference type="SUPFAM" id="SSF52540">
    <property type="entry name" value="P-loop containing nucleoside triphosphate hydrolases"/>
    <property type="match status" value="1"/>
</dbReference>
<dbReference type="InterPro" id="IPR057588">
    <property type="entry name" value="NWD1/2-like_WH"/>
</dbReference>
<dbReference type="STRING" id="137246.A0A401SJE5"/>
<dbReference type="PANTHER" id="PTHR19871">
    <property type="entry name" value="BETA TRANSDUCIN-RELATED PROTEIN"/>
    <property type="match status" value="1"/>
</dbReference>
<dbReference type="Gene3D" id="2.130.10.10">
    <property type="entry name" value="YVTN repeat-like/Quinoprotein amine dehydrogenase"/>
    <property type="match status" value="2"/>
</dbReference>
<dbReference type="InterPro" id="IPR056884">
    <property type="entry name" value="NPHP3-like_N"/>
</dbReference>
<dbReference type="SMART" id="SM00320">
    <property type="entry name" value="WD40"/>
    <property type="match status" value="4"/>
</dbReference>
<gene>
    <name evidence="6" type="ORF">chiPu_0008998</name>
</gene>
<dbReference type="SUPFAM" id="SSF50998">
    <property type="entry name" value="Quinoprotein alcohol dehydrogenase-like"/>
    <property type="match status" value="1"/>
</dbReference>
<feature type="domain" description="NWD1/2-like winged helix-turn-helix" evidence="5">
    <location>
        <begin position="611"/>
        <end position="727"/>
    </location>
</feature>
<dbReference type="InterPro" id="IPR036322">
    <property type="entry name" value="WD40_repeat_dom_sf"/>
</dbReference>
<dbReference type="OMA" id="LQKCICY"/>
<protein>
    <submittedName>
        <fullName evidence="6">Uncharacterized protein</fullName>
    </submittedName>
</protein>
<feature type="domain" description="Nephrocystin 3-like N-terminal" evidence="4">
    <location>
        <begin position="382"/>
        <end position="500"/>
    </location>
</feature>
<organism evidence="6 7">
    <name type="scientific">Chiloscyllium punctatum</name>
    <name type="common">Brownbanded bambooshark</name>
    <name type="synonym">Hemiscyllium punctatum</name>
    <dbReference type="NCBI Taxonomy" id="137246"/>
    <lineage>
        <taxon>Eukaryota</taxon>
        <taxon>Metazoa</taxon>
        <taxon>Chordata</taxon>
        <taxon>Craniata</taxon>
        <taxon>Vertebrata</taxon>
        <taxon>Chondrichthyes</taxon>
        <taxon>Elasmobranchii</taxon>
        <taxon>Galeomorphii</taxon>
        <taxon>Galeoidea</taxon>
        <taxon>Orectolobiformes</taxon>
        <taxon>Hemiscylliidae</taxon>
        <taxon>Chiloscyllium</taxon>
    </lineage>
</organism>
<keyword evidence="2" id="KW-0677">Repeat</keyword>
<dbReference type="InterPro" id="IPR001680">
    <property type="entry name" value="WD40_rpt"/>
</dbReference>
<dbReference type="InterPro" id="IPR015943">
    <property type="entry name" value="WD40/YVTN_repeat-like_dom_sf"/>
</dbReference>
<dbReference type="PROSITE" id="PS50082">
    <property type="entry name" value="WD_REPEATS_2"/>
    <property type="match status" value="1"/>
</dbReference>
<dbReference type="Gene3D" id="3.40.50.300">
    <property type="entry name" value="P-loop containing nucleotide triphosphate hydrolases"/>
    <property type="match status" value="1"/>
</dbReference>
<evidence type="ECO:0000313" key="6">
    <source>
        <dbReference type="EMBL" id="GCC30547.1"/>
    </source>
</evidence>
<dbReference type="InterPro" id="IPR011047">
    <property type="entry name" value="Quinoprotein_ADH-like_sf"/>
</dbReference>
<dbReference type="EMBL" id="BEZZ01000308">
    <property type="protein sequence ID" value="GCC30547.1"/>
    <property type="molecule type" value="Genomic_DNA"/>
</dbReference>
<feature type="repeat" description="WD" evidence="3">
    <location>
        <begin position="1324"/>
        <end position="1365"/>
    </location>
</feature>
<keyword evidence="7" id="KW-1185">Reference proteome</keyword>
<accession>A0A401SJE5</accession>
<dbReference type="PANTHER" id="PTHR19871:SF29">
    <property type="entry name" value="NACHT AND WD REPEAT DOMAIN-CONTAINING PROTEIN 2-LIKE"/>
    <property type="match status" value="1"/>
</dbReference>
<keyword evidence="1 3" id="KW-0853">WD repeat</keyword>
<sequence length="1663" mass="188297">MFNVPGQDPVTNFSHVPTTQASRCVQIFICCNPEDTEAERKALREGVYPKLREYCRHKHGLEFQAVDMYVGVDPDDVHDASVRKLRMKLLDECLKFSAGPCFAALIGEQYGSASLPAEIEAREFEMILCKSQNKGLRTRLLQNWYQRDENSVPPAYYLRSKTDVLPNYCNKIDGRAKEVARAAWRDSFAEMKMIFDETVKMCLKEGTIKPDQAQKYFTSALEEELLHALENQSQSVLQKCICYICKVPHLTRHLKTMLKDQKGQTDCDSQLPHDAQDYAKLLRLRDEILPALVNSSNLHVYTSTLLDNHNLNSTEQMKQEYIAGLCQQFYTDVVKLIDSSNVQRLKDWFDSGTEEIVRHASMCHLYVTLSDFEWKEVDQIKEYILRKQSNSPFVIVGGPCSGKTLLMATCAKQVHSWLKNCTTVVVSHFVSSTNYNNSLRNILAGICQQIAIGYHKSTQIYTDNIDILVNCFINLLEESSEQHPLTIMIDAVDQISETHSTKAIWWLPKSLPPFTKLVISTTLKKYEIAQKSMQLNPNAAHFLELKPRERQECNKILTQRLLSSNRRITSGQQVYINAALQQCTLPLFVNLLYSEMLFWRSNEDIDEQTLGRSVHDSINRLLKRLERRHGESLVSRALGYITLATSGLGEIELLDILSLDDYVIEHYWLQNGLPDSMKVAYYSLAKLEQDLSGFLVGRLHNGIKLLFWTNRHFPLVVNKRYLRNMETVQQMHNLIVEYFGGRWSSGRGKPLLVTMLPQKPKEDQPMLCQILESDPLMKRYVDRQQPSQPWLFHFQSSNPCSVYPNHRKVEELAYHLKRSGRLRELYLDVMSSFASHQAMIETGHLVHLIAELEENIWTINRREIRFLAAVLKSAHCLLRDSSDQLSMVIQMSLLPLVHCFPQLLNYLKQSYQDRLRNNVLAVLHSPVITVPGVSAALCTSDLAVATDIIEIHSQSLVLVTLESGVIHAWNLEVQAPWEQINTKGVKVSGAQISDGDQFLVLATVHSMILVYDLAQLSLLNEVDMRKSHDGNTAEIRGFVLCSTTAIVWFENSTEVSAFDINSCQTIKQLNCPHEVQCVSFTLDRTYALCGQIKSTVTIFNIHTGLQITEIVFEFTEASVYSILLPEFTEEICVIDKIGNICVWSMEDMTEPHLLEEIVCTEDENEVLCVELSSCSLLLCRASCIELWNTLGWNISNKFKPPKGASFVQAILSQDCESIIAVISGSQALFVWKKETGQCVLILENRLGPPLRLSKCYQQKALVVFTSKGFLKSWDLDCIDTASAIATTERSIKILLPSQGKHFYTSDGTSIIFKWNLTFCQIEAAFTHADDVKHCALTRTGASLVTADVSGDLYVWDTEAGQNLHRIKYGDVTQLLITPNDRFVVSLCENLVSKVWKLAEGHVICTIHTYLKNAVITPESTFVLGLHQHFLLAVSLWSGAVVKRFECTDKADIVAFQTLSNFPDYVILVTSCGNIYTWNITEESLYRQVQLPVKFLSQLDVFQVSNDGKIAMISVITESISVLDILHGKLSVISTEGVIFSQQLTHDGKHIVYVCYGHPCRCDHHSNAKLNIVRTVDGKHVGSCYLCKIPSCLAVSEDNLNIFVGFEDGTIGIYTIVDSPAAQNKIKGQLSNVGKTEYPPKKKHWSCKNLPDAFWVDFLHEGSP</sequence>